<sequence length="427" mass="47050">MTGLHKRMAERRLSRLLESLVLEEPVIALHGPRSVGKSTVLNQFAASRGVQVIDLDDPATRDAVLANVSLAVAGDSPICLDEYQHVPDVLDALKSRLNREGALPGTAVLTGSTRQDALPRTAQALTGRLHNMTIWPLSQGEIAGVTENLLQALKNDAANAVAAHPTSTTPRTAYVDRVCAGGFPLALRRSAGSARNRWFDDYVKQSVERDAIELSRIRERQVLSQLLSRLAAHTGQLLVLTKVGDGLSATRNTLESHTRLLEDLFLLERLPAWGKTLKARSVATPKVHMVDSGVAARLMRVSPEKLAGLDATALTEFGNLLETFVVGELRKQASWLDEPVTLGHWRTHDGDEVDYVVEFEDGRVVAFEVKANERIQEKDRRGLRKLRDLLGDRFIAGVVFSTGNRSYSTDDERIHVLPVDRLWNPVP</sequence>
<reference evidence="3 4" key="1">
    <citation type="submission" date="2019-07" db="EMBL/GenBank/DDBJ databases">
        <title>Whole genome shotgun sequence of Aeromicrobium flavum NBRC 107625.</title>
        <authorList>
            <person name="Hosoyama A."/>
            <person name="Uohara A."/>
            <person name="Ohji S."/>
            <person name="Ichikawa N."/>
        </authorList>
    </citation>
    <scope>NUCLEOTIDE SEQUENCE [LARGE SCALE GENOMIC DNA]</scope>
    <source>
        <strain evidence="3 4">NBRC 107625</strain>
    </source>
</reference>
<evidence type="ECO:0000259" key="2">
    <source>
        <dbReference type="Pfam" id="PF13635"/>
    </source>
</evidence>
<dbReference type="InterPro" id="IPR025420">
    <property type="entry name" value="DUF4143"/>
</dbReference>
<dbReference type="AlphaFoldDB" id="A0A512HW16"/>
<name>A0A512HW16_9ACTN</name>
<dbReference type="EMBL" id="BJZQ01000009">
    <property type="protein sequence ID" value="GEO89644.1"/>
    <property type="molecule type" value="Genomic_DNA"/>
</dbReference>
<evidence type="ECO:0008006" key="5">
    <source>
        <dbReference type="Google" id="ProtNLM"/>
    </source>
</evidence>
<dbReference type="InterPro" id="IPR041682">
    <property type="entry name" value="AAA_14"/>
</dbReference>
<dbReference type="Pfam" id="PF13173">
    <property type="entry name" value="AAA_14"/>
    <property type="match status" value="1"/>
</dbReference>
<evidence type="ECO:0000259" key="1">
    <source>
        <dbReference type="Pfam" id="PF13173"/>
    </source>
</evidence>
<gene>
    <name evidence="3" type="ORF">AFL01nite_19710</name>
</gene>
<keyword evidence="4" id="KW-1185">Reference proteome</keyword>
<dbReference type="Pfam" id="PF13635">
    <property type="entry name" value="DUF4143"/>
    <property type="match status" value="1"/>
</dbReference>
<evidence type="ECO:0000313" key="3">
    <source>
        <dbReference type="EMBL" id="GEO89644.1"/>
    </source>
</evidence>
<accession>A0A512HW16</accession>
<dbReference type="PANTHER" id="PTHR43566:SF2">
    <property type="entry name" value="DUF4143 DOMAIN-CONTAINING PROTEIN"/>
    <property type="match status" value="1"/>
</dbReference>
<proteinExistence type="predicted"/>
<dbReference type="OrthoDB" id="128089at2"/>
<dbReference type="RefSeq" id="WP_146827517.1">
    <property type="nucleotide sequence ID" value="NZ_BAAAYQ010000001.1"/>
</dbReference>
<dbReference type="SUPFAM" id="SSF52540">
    <property type="entry name" value="P-loop containing nucleoside triphosphate hydrolases"/>
    <property type="match status" value="1"/>
</dbReference>
<feature type="domain" description="AAA" evidence="1">
    <location>
        <begin position="24"/>
        <end position="142"/>
    </location>
</feature>
<evidence type="ECO:0000313" key="4">
    <source>
        <dbReference type="Proteomes" id="UP000321769"/>
    </source>
</evidence>
<dbReference type="Proteomes" id="UP000321769">
    <property type="component" value="Unassembled WGS sequence"/>
</dbReference>
<dbReference type="InterPro" id="IPR027417">
    <property type="entry name" value="P-loop_NTPase"/>
</dbReference>
<organism evidence="3 4">
    <name type="scientific">Aeromicrobium flavum</name>
    <dbReference type="NCBI Taxonomy" id="416568"/>
    <lineage>
        <taxon>Bacteria</taxon>
        <taxon>Bacillati</taxon>
        <taxon>Actinomycetota</taxon>
        <taxon>Actinomycetes</taxon>
        <taxon>Propionibacteriales</taxon>
        <taxon>Nocardioidaceae</taxon>
        <taxon>Aeromicrobium</taxon>
    </lineage>
</organism>
<protein>
    <recommendedName>
        <fullName evidence="5">ATP-binding protein</fullName>
    </recommendedName>
</protein>
<feature type="domain" description="DUF4143" evidence="2">
    <location>
        <begin position="208"/>
        <end position="372"/>
    </location>
</feature>
<dbReference type="PANTHER" id="PTHR43566">
    <property type="entry name" value="CONSERVED PROTEIN"/>
    <property type="match status" value="1"/>
</dbReference>
<comment type="caution">
    <text evidence="3">The sequence shown here is derived from an EMBL/GenBank/DDBJ whole genome shotgun (WGS) entry which is preliminary data.</text>
</comment>